<dbReference type="Proteomes" id="UP000008206">
    <property type="component" value="Plasmid Cy782201"/>
</dbReference>
<organism evidence="1 2">
    <name type="scientific">Gloeothece verrucosa (strain PCC 7822)</name>
    <name type="common">Cyanothece sp. (strain PCC 7822)</name>
    <dbReference type="NCBI Taxonomy" id="497965"/>
    <lineage>
        <taxon>Bacteria</taxon>
        <taxon>Bacillati</taxon>
        <taxon>Cyanobacteriota</taxon>
        <taxon>Cyanophyceae</taxon>
        <taxon>Oscillatoriophycideae</taxon>
        <taxon>Chroococcales</taxon>
        <taxon>Aphanothecaceae</taxon>
        <taxon>Gloeothece</taxon>
        <taxon>Gloeothece verrucosa</taxon>
    </lineage>
</organism>
<reference evidence="2" key="1">
    <citation type="journal article" date="2011" name="MBio">
        <title>Novel metabolic attributes of the genus Cyanothece, comprising a group of unicellular nitrogen-fixing Cyanobacteria.</title>
        <authorList>
            <person name="Bandyopadhyay A."/>
            <person name="Elvitigala T."/>
            <person name="Welsh E."/>
            <person name="Stockel J."/>
            <person name="Liberton M."/>
            <person name="Min H."/>
            <person name="Sherman L.A."/>
            <person name="Pakrasi H.B."/>
        </authorList>
    </citation>
    <scope>NUCLEOTIDE SEQUENCE [LARGE SCALE GENOMIC DNA]</scope>
    <source>
        <strain evidence="2">PCC 7822</strain>
        <plasmid evidence="2">Cy782201</plasmid>
    </source>
</reference>
<dbReference type="InterPro" id="IPR018724">
    <property type="entry name" value="2OG-Fe_dioxygenase"/>
</dbReference>
<dbReference type="HOGENOM" id="CLU_078728_1_0_3"/>
<proteinExistence type="predicted"/>
<evidence type="ECO:0000313" key="1">
    <source>
        <dbReference type="EMBL" id="ADN17800.1"/>
    </source>
</evidence>
<gene>
    <name evidence="1" type="ordered locus">Cyan7822_5947</name>
</gene>
<dbReference type="OrthoDB" id="6681382at2"/>
<dbReference type="AlphaFoldDB" id="E0ULH0"/>
<dbReference type="EMBL" id="CP002199">
    <property type="protein sequence ID" value="ADN17800.1"/>
    <property type="molecule type" value="Genomic_DNA"/>
</dbReference>
<protein>
    <recommendedName>
        <fullName evidence="3">2OG-Fe dioxygenase family protein</fullName>
    </recommendedName>
</protein>
<sequence length="231" mass="26438">MNLINLSKSFNCTADYFLEKIKGINLERLEKYFSQLPADPYLSGNYRFRRLSHLKIVKNQLIKLNSLPFYQSKDDNPLLGNVARIYPELDDRLITIPDFQKITQLFFEFCQLCTNINEIGIHQIRITTSNQQIGAPAPEGIHRDGVDLVGIFCVKRKDIEGGITNLYKAKDEQPIFSRILQPGEFLIFNDHQFFHYTSAITALNSGLRDVFVFTCPGSFAPDSSYSTVSRN</sequence>
<dbReference type="GO" id="GO:0051213">
    <property type="term" value="F:dioxygenase activity"/>
    <property type="evidence" value="ECO:0007669"/>
    <property type="project" value="InterPro"/>
</dbReference>
<dbReference type="RefSeq" id="WP_013334550.1">
    <property type="nucleotide sequence ID" value="NC_014533.1"/>
</dbReference>
<keyword evidence="2" id="KW-1185">Reference proteome</keyword>
<keyword evidence="1" id="KW-0614">Plasmid</keyword>
<dbReference type="Pfam" id="PF10014">
    <property type="entry name" value="2OG-Fe_Oxy_2"/>
    <property type="match status" value="1"/>
</dbReference>
<dbReference type="KEGG" id="cyj:Cyan7822_5947"/>
<accession>E0ULH0</accession>
<evidence type="ECO:0008006" key="3">
    <source>
        <dbReference type="Google" id="ProtNLM"/>
    </source>
</evidence>
<name>E0ULH0_GLOV7</name>
<dbReference type="Gene3D" id="2.60.120.620">
    <property type="entry name" value="q2cbj1_9rhob like domain"/>
    <property type="match status" value="1"/>
</dbReference>
<geneLocation type="plasmid" evidence="1 2">
    <name>Cy782201</name>
</geneLocation>
<evidence type="ECO:0000313" key="2">
    <source>
        <dbReference type="Proteomes" id="UP000008206"/>
    </source>
</evidence>